<evidence type="ECO:0000313" key="3">
    <source>
        <dbReference type="Proteomes" id="UP001244207"/>
    </source>
</evidence>
<accession>A0AAD8XM39</accession>
<proteinExistence type="predicted"/>
<dbReference type="RefSeq" id="XP_060370002.1">
    <property type="nucleotide sequence ID" value="XM_060510087.1"/>
</dbReference>
<reference evidence="2" key="1">
    <citation type="submission" date="2021-12" db="EMBL/GenBank/DDBJ databases">
        <title>Comparative genomics, transcriptomics and evolutionary studies reveal genomic signatures of adaptation to plant cell wall in hemibiotrophic fungi.</title>
        <authorList>
            <consortium name="DOE Joint Genome Institute"/>
            <person name="Baroncelli R."/>
            <person name="Diaz J.F."/>
            <person name="Benocci T."/>
            <person name="Peng M."/>
            <person name="Battaglia E."/>
            <person name="Haridas S."/>
            <person name="Andreopoulos W."/>
            <person name="Labutti K."/>
            <person name="Pangilinan J."/>
            <person name="Floch G.L."/>
            <person name="Makela M.R."/>
            <person name="Henrissat B."/>
            <person name="Grigoriev I.V."/>
            <person name="Crouch J.A."/>
            <person name="De Vries R.P."/>
            <person name="Sukno S.A."/>
            <person name="Thon M.R."/>
        </authorList>
    </citation>
    <scope>NUCLEOTIDE SEQUENCE</scope>
    <source>
        <strain evidence="2">CBS 112980</strain>
    </source>
</reference>
<feature type="region of interest" description="Disordered" evidence="1">
    <location>
        <begin position="143"/>
        <end position="172"/>
    </location>
</feature>
<dbReference type="AlphaFoldDB" id="A0AAD8XM39"/>
<protein>
    <submittedName>
        <fullName evidence="2">Uncharacterized protein</fullName>
    </submittedName>
</protein>
<keyword evidence="3" id="KW-1185">Reference proteome</keyword>
<dbReference type="EMBL" id="JAHMHS010000009">
    <property type="protein sequence ID" value="KAK1729947.1"/>
    <property type="molecule type" value="Genomic_DNA"/>
</dbReference>
<sequence length="172" mass="18837">MSTWPQSRTLTVILSSFATQPAPPRSAARCHHYNHQAQAGVLWSMKLLETIMVGIRMSLAVYLVLPFCTAVNAVTGAFDCLAPSGSAGLFLKLQKPDYARTPVPAYSVWSRGLKVGKSPCYYWSVGGNRYIILDDPRFCHQAPPTARSTSSQSCQTNELPDKTASFRQGPLV</sequence>
<gene>
    <name evidence="2" type="ORF">BDZ83DRAFT_647502</name>
</gene>
<name>A0AAD8XM39_GLOAC</name>
<evidence type="ECO:0000313" key="2">
    <source>
        <dbReference type="EMBL" id="KAK1729947.1"/>
    </source>
</evidence>
<evidence type="ECO:0000256" key="1">
    <source>
        <dbReference type="SAM" id="MobiDB-lite"/>
    </source>
</evidence>
<comment type="caution">
    <text evidence="2">The sequence shown here is derived from an EMBL/GenBank/DDBJ whole genome shotgun (WGS) entry which is preliminary data.</text>
</comment>
<dbReference type="Proteomes" id="UP001244207">
    <property type="component" value="Unassembled WGS sequence"/>
</dbReference>
<dbReference type="GeneID" id="85393986"/>
<organism evidence="2 3">
    <name type="scientific">Glomerella acutata</name>
    <name type="common">Colletotrichum acutatum</name>
    <dbReference type="NCBI Taxonomy" id="27357"/>
    <lineage>
        <taxon>Eukaryota</taxon>
        <taxon>Fungi</taxon>
        <taxon>Dikarya</taxon>
        <taxon>Ascomycota</taxon>
        <taxon>Pezizomycotina</taxon>
        <taxon>Sordariomycetes</taxon>
        <taxon>Hypocreomycetidae</taxon>
        <taxon>Glomerellales</taxon>
        <taxon>Glomerellaceae</taxon>
        <taxon>Colletotrichum</taxon>
        <taxon>Colletotrichum acutatum species complex</taxon>
    </lineage>
</organism>
<feature type="compositionally biased region" description="Polar residues" evidence="1">
    <location>
        <begin position="146"/>
        <end position="158"/>
    </location>
</feature>